<dbReference type="GO" id="GO:0006508">
    <property type="term" value="P:proteolysis"/>
    <property type="evidence" value="ECO:0007669"/>
    <property type="project" value="InterPro"/>
</dbReference>
<dbReference type="InterPro" id="IPR029030">
    <property type="entry name" value="Caspase-like_dom_sf"/>
</dbReference>
<organism evidence="2 3">
    <name type="scientific">Hymenobacter ginkgonis</name>
    <dbReference type="NCBI Taxonomy" id="2682976"/>
    <lineage>
        <taxon>Bacteria</taxon>
        <taxon>Pseudomonadati</taxon>
        <taxon>Bacteroidota</taxon>
        <taxon>Cytophagia</taxon>
        <taxon>Cytophagales</taxon>
        <taxon>Hymenobacteraceae</taxon>
        <taxon>Hymenobacter</taxon>
    </lineage>
</organism>
<evidence type="ECO:0000313" key="3">
    <source>
        <dbReference type="Proteomes" id="UP000441336"/>
    </source>
</evidence>
<comment type="caution">
    <text evidence="2">The sequence shown here is derived from an EMBL/GenBank/DDBJ whole genome shotgun (WGS) entry which is preliminary data.</text>
</comment>
<dbReference type="RefSeq" id="WP_157566819.1">
    <property type="nucleotide sequence ID" value="NZ_WQKZ01000003.1"/>
</dbReference>
<sequence>MNKQYTTGQLGGVGLWPGAWRLLLLVVGLLVGGPAAQAQSGPYGNEWIVPSQPYYKIKVWRDGLYRLDYAYLSKLGAGGVAPTQLQIWRRGKELAIYQGGNSATLDNSTYLEFYGQRNDAALDKEFFKNPLDQANPYYSLYTDTAAYFVTWGARAGKRMAQPTAAGGTPHGWRLQSSFRQMVGTYTESPTEGVTYLPWLELGEGFFQGFQKGAGSQPLDSLLRAVSTAPGTPAPTLETVVVGANNVNHNTSVGVIPPGASPRVLGVLSYKGYGYKGGRYKLLPSDIGSNGSFTINYDVVNQATTGTQEGWRYSWWRVTAPQQNVWFSDRRLVWFQNDSLLAGPATYEVDNIPATVRGYDIQDPWNVQRIEPAAAVTLGSTGRRYVFPSATEQQRRHLLLADAARLEVPLPAQRVVFRPIDPVKPNFVIITHPKLMGAAGNVPNAARAYANYRASTPGGRYDTLMVTAPQLYDQFHYGERSVIALRHFALWLAANKPAAQTKYLLLLGKGISPGAPVAGPLVDASNFVDYTITGSLWYWSTRVQGEMGVDLVPVSTRSPSDNFLSSDWPHDKYEPAFPTGRVVASTPQEVVNYLTKLQDYESQLDPNQLNPEPWHKSVVHLVGGESTADFAEFGGYMDKYRRRIEHPLLGGQVTTFRRTTPNSFPIGLNIAKEVNAGQTAIMYFGHGSTTDFDLNISKNINDPAEGYNNLHKYPVLMYNGCSAGAAFFYGRTFGTDWLLAANKGSIGMMAESGFSYAYLLDPAQDLSDQLLFNDPQWFGRPVAEVRKELVRRLQTNGLFAGNNPAIEQLLCTIWQGDPALRLFAPAKPDLVASNAALSLTPIAPDQTVTATSTQFTLNVGVSNPARITRDSVEIRVTRTYPGGSQVYLFDNHGNKPFPQAFQRDTTYAITIPNPANTNFFGDNVFKVELDYRNKIAELSETNNTAQLTFSFLKSGVTLLAPNEFAIAPSPTPRLVAQSNDLTGAVRSYDFQVDSVATFNSQGGSPLQSSTISAGVVASFVPKALVAKRDSAVWYWRVRFSNPVGNEDKEWHVSSFRVIPKAAGGGWSQSHNGQFARNQLRNVAVAAPSNRWSFPAQQLPLQLRTVGGGTPGSAPTFSVLGGFGIRTDVASAPYIGDCGINSPNLLVVVLDQHSLQRLTVPGAYSTCGAGGQTFYHFATTGTDTLDNLNNSPTRRTQLQTFLQNVPDGAYVALVSENRLRFADPALAPVLQQLATVLGSKLVLKLKNGEPLTLVAQKRTAGGRLLAEQGPDGSQGAAGYGQTITLDYTLSTPGQAGSITSTLIGPAQKWETLYNTIRRETSTSSYTLTLLGVDAAGKTTVLNSNVGPQALDLSGYSTATYPYMQLQLALSDSVNRTPPQLKQWLVTYKGLPEGVVRRDLVATAVYDSVRLRNQATTLGKLSFPVKFDNVSQESFANPLQVQVSLVNVATGLPVAGTTQLITAPRAPAAGDSVLTVRVNLDVVGKYGTFYPRVVVNPQLQPELYYFNNELKLDAFTVRDTNVPPTLDVAVDGRHILNGELVSPTPTISIQLKDEDKLRRITDASAFSVFLQRPGQTTAQVVDVNGAQVHFSVDNTSGSLAKLDFQPGLNGALENGMYTLRVQGRDPSNASAGTQEYEVKFEVVNQSTISNVYPYPNPVTSKAKFVFTVTGKELPRNMKIQIMTLTGKVVREIFMNELGPLHIGNNITDYAWDGTDQYGDRLANGTYLYRVALDDPNGDFSRRETAGDKAFKNDWGKLVLLR</sequence>
<evidence type="ECO:0000313" key="2">
    <source>
        <dbReference type="EMBL" id="MVN77623.1"/>
    </source>
</evidence>
<feature type="domain" description="Gingipain" evidence="1">
    <location>
        <begin position="426"/>
        <end position="821"/>
    </location>
</feature>
<gene>
    <name evidence="2" type="ORF">GO988_14915</name>
</gene>
<dbReference type="InterPro" id="IPR001769">
    <property type="entry name" value="Gingipain"/>
</dbReference>
<keyword evidence="3" id="KW-1185">Reference proteome</keyword>
<dbReference type="GO" id="GO:0008234">
    <property type="term" value="F:cysteine-type peptidase activity"/>
    <property type="evidence" value="ECO:0007669"/>
    <property type="project" value="InterPro"/>
</dbReference>
<dbReference type="SUPFAM" id="SSF52129">
    <property type="entry name" value="Caspase-like"/>
    <property type="match status" value="1"/>
</dbReference>
<dbReference type="Proteomes" id="UP000441336">
    <property type="component" value="Unassembled WGS sequence"/>
</dbReference>
<accession>A0A7K1TGY5</accession>
<dbReference type="Gene3D" id="3.40.50.1460">
    <property type="match status" value="1"/>
</dbReference>
<proteinExistence type="predicted"/>
<dbReference type="Gene3D" id="2.60.40.4070">
    <property type="match status" value="1"/>
</dbReference>
<name>A0A7K1TGY5_9BACT</name>
<dbReference type="InterPro" id="IPR013783">
    <property type="entry name" value="Ig-like_fold"/>
</dbReference>
<reference evidence="2 3" key="1">
    <citation type="submission" date="2019-12" db="EMBL/GenBank/DDBJ databases">
        <title>Hymenobacter sp. HMF4947 Genome sequencing and assembly.</title>
        <authorList>
            <person name="Kang H."/>
            <person name="Cha I."/>
            <person name="Kim H."/>
            <person name="Joh K."/>
        </authorList>
    </citation>
    <scope>NUCLEOTIDE SEQUENCE [LARGE SCALE GENOMIC DNA]</scope>
    <source>
        <strain evidence="2 3">HMF4947</strain>
    </source>
</reference>
<dbReference type="Pfam" id="PF01364">
    <property type="entry name" value="Peptidase_C25"/>
    <property type="match status" value="1"/>
</dbReference>
<dbReference type="Gene3D" id="2.60.40.10">
    <property type="entry name" value="Immunoglobulins"/>
    <property type="match status" value="1"/>
</dbReference>
<protein>
    <recommendedName>
        <fullName evidence="1">Gingipain domain-containing protein</fullName>
    </recommendedName>
</protein>
<dbReference type="EMBL" id="WQKZ01000003">
    <property type="protein sequence ID" value="MVN77623.1"/>
    <property type="molecule type" value="Genomic_DNA"/>
</dbReference>
<evidence type="ECO:0000259" key="1">
    <source>
        <dbReference type="Pfam" id="PF01364"/>
    </source>
</evidence>